<name>A0A8X6RB96_TRICX</name>
<accession>A0A8X6RB96</accession>
<evidence type="ECO:0000313" key="2">
    <source>
        <dbReference type="Proteomes" id="UP000887159"/>
    </source>
</evidence>
<dbReference type="AlphaFoldDB" id="A0A8X6RB96"/>
<reference evidence="1" key="1">
    <citation type="submission" date="2020-08" db="EMBL/GenBank/DDBJ databases">
        <title>Multicomponent nature underlies the extraordinary mechanical properties of spider dragline silk.</title>
        <authorList>
            <person name="Kono N."/>
            <person name="Nakamura H."/>
            <person name="Mori M."/>
            <person name="Yoshida Y."/>
            <person name="Ohtoshi R."/>
            <person name="Malay A.D."/>
            <person name="Moran D.A.P."/>
            <person name="Tomita M."/>
            <person name="Numata K."/>
            <person name="Arakawa K."/>
        </authorList>
    </citation>
    <scope>NUCLEOTIDE SEQUENCE</scope>
</reference>
<dbReference type="EMBL" id="BMAU01021027">
    <property type="protein sequence ID" value="GFX87210.1"/>
    <property type="molecule type" value="Genomic_DNA"/>
</dbReference>
<organism evidence="1 2">
    <name type="scientific">Trichonephila clavipes</name>
    <name type="common">Golden silk orbweaver</name>
    <name type="synonym">Nephila clavipes</name>
    <dbReference type="NCBI Taxonomy" id="2585209"/>
    <lineage>
        <taxon>Eukaryota</taxon>
        <taxon>Metazoa</taxon>
        <taxon>Ecdysozoa</taxon>
        <taxon>Arthropoda</taxon>
        <taxon>Chelicerata</taxon>
        <taxon>Arachnida</taxon>
        <taxon>Araneae</taxon>
        <taxon>Araneomorphae</taxon>
        <taxon>Entelegynae</taxon>
        <taxon>Araneoidea</taxon>
        <taxon>Nephilidae</taxon>
        <taxon>Trichonephila</taxon>
    </lineage>
</organism>
<gene>
    <name evidence="1" type="ORF">TNCV_3784661</name>
</gene>
<dbReference type="Proteomes" id="UP000887159">
    <property type="component" value="Unassembled WGS sequence"/>
</dbReference>
<sequence>MLCSLLRTCCDPRVSCHSIDEYEFCALAVLNPGNRRAAACDQTMDRAAGYQPVHYQGSIPRVQ</sequence>
<protein>
    <submittedName>
        <fullName evidence="1">Uncharacterized protein</fullName>
    </submittedName>
</protein>
<proteinExistence type="predicted"/>
<keyword evidence="2" id="KW-1185">Reference proteome</keyword>
<feature type="non-terminal residue" evidence="1">
    <location>
        <position position="63"/>
    </location>
</feature>
<comment type="caution">
    <text evidence="1">The sequence shown here is derived from an EMBL/GenBank/DDBJ whole genome shotgun (WGS) entry which is preliminary data.</text>
</comment>
<evidence type="ECO:0000313" key="1">
    <source>
        <dbReference type="EMBL" id="GFX87210.1"/>
    </source>
</evidence>